<gene>
    <name evidence="1" type="ORF">N4G62_04655</name>
</gene>
<name>A0ABU5LN30_9SPHN</name>
<evidence type="ECO:0000313" key="1">
    <source>
        <dbReference type="EMBL" id="MDZ7281317.1"/>
    </source>
</evidence>
<dbReference type="EMBL" id="JAOBTW010000004">
    <property type="protein sequence ID" value="MDZ7281317.1"/>
    <property type="molecule type" value="Genomic_DNA"/>
</dbReference>
<dbReference type="Proteomes" id="UP001292182">
    <property type="component" value="Unassembled WGS sequence"/>
</dbReference>
<protein>
    <submittedName>
        <fullName evidence="1">Uncharacterized protein</fullName>
    </submittedName>
</protein>
<reference evidence="2" key="1">
    <citation type="submission" date="2023-07" db="EMBL/GenBank/DDBJ databases">
        <title>Whole genome sequence analysis of rice epiphytic Sphingomonas sanguinis OsEp_Plm_15B2.</title>
        <authorList>
            <person name="Sahu K.P."/>
            <person name="Asharani P."/>
            <person name="Reddy B."/>
            <person name="Kumar A."/>
        </authorList>
    </citation>
    <scope>NUCLEOTIDE SEQUENCE [LARGE SCALE GENOMIC DNA]</scope>
    <source>
        <strain evidence="2">OsEp_Plm_15B2</strain>
    </source>
</reference>
<evidence type="ECO:0000313" key="2">
    <source>
        <dbReference type="Proteomes" id="UP001292182"/>
    </source>
</evidence>
<keyword evidence="2" id="KW-1185">Reference proteome</keyword>
<accession>A0ABU5LN30</accession>
<sequence>MLGTDALGIDSGLRQGCAQKGYLRLEFLSCHGLQGRFRFDVAQSLFPIHMGEDADPAIGKTLRIRTLIRCSGELTKRHTCPGHRSNLRDGNPRCDGSMRDMLRRLLDTMNEAFDAGQRMGAIPYGSAIDCPITHARIMERMSWMNGFSRGRSSGLPSHERTDIPV</sequence>
<comment type="caution">
    <text evidence="1">The sequence shown here is derived from an EMBL/GenBank/DDBJ whole genome shotgun (WGS) entry which is preliminary data.</text>
</comment>
<proteinExistence type="predicted"/>
<organism evidence="1 2">
    <name type="scientific">Sphingomonas sanguinis</name>
    <dbReference type="NCBI Taxonomy" id="33051"/>
    <lineage>
        <taxon>Bacteria</taxon>
        <taxon>Pseudomonadati</taxon>
        <taxon>Pseudomonadota</taxon>
        <taxon>Alphaproteobacteria</taxon>
        <taxon>Sphingomonadales</taxon>
        <taxon>Sphingomonadaceae</taxon>
        <taxon>Sphingomonas</taxon>
    </lineage>
</organism>